<sequence>MKKTFVLLILNLSLLFAQGNQTASFEELKYQFMKNITIDDSKEIQYKQQKKKTGLAILYSAILPGMGELYAGGYSSGKYFTIADGVLWGGLIGVTAYAKSKENNYKSFAQAYGSVNLNGKDDKYFANIGNYLDIYQYNRRQELDRNFEDIYNEQTHYWKWSGQSQRSEYRGMWKSSEEAYNSTRFIVGALILNRIASIINAIRLVNAHNKNLKKELGWEIGFNYSNTILRPNNLSMHFVTTF</sequence>
<dbReference type="AlphaFoldDB" id="A0A3B1C8I3"/>
<feature type="domain" description="DUF5683" evidence="1">
    <location>
        <begin position="52"/>
        <end position="143"/>
    </location>
</feature>
<reference evidence="2" key="1">
    <citation type="submission" date="2018-06" db="EMBL/GenBank/DDBJ databases">
        <authorList>
            <person name="Zhirakovskaya E."/>
        </authorList>
    </citation>
    <scope>NUCLEOTIDE SEQUENCE</scope>
</reference>
<organism evidence="2">
    <name type="scientific">hydrothermal vent metagenome</name>
    <dbReference type="NCBI Taxonomy" id="652676"/>
    <lineage>
        <taxon>unclassified sequences</taxon>
        <taxon>metagenomes</taxon>
        <taxon>ecological metagenomes</taxon>
    </lineage>
</organism>
<gene>
    <name evidence="2" type="ORF">MNBD_IGNAVI01-1900</name>
</gene>
<evidence type="ECO:0000259" key="1">
    <source>
        <dbReference type="Pfam" id="PF18935"/>
    </source>
</evidence>
<dbReference type="EMBL" id="UOGD01000003">
    <property type="protein sequence ID" value="VAX14965.1"/>
    <property type="molecule type" value="Genomic_DNA"/>
</dbReference>
<dbReference type="Pfam" id="PF18935">
    <property type="entry name" value="DUF5683"/>
    <property type="match status" value="1"/>
</dbReference>
<accession>A0A3B1C8I3</accession>
<proteinExistence type="predicted"/>
<protein>
    <recommendedName>
        <fullName evidence="1">DUF5683 domain-containing protein</fullName>
    </recommendedName>
</protein>
<dbReference type="InterPro" id="IPR043738">
    <property type="entry name" value="DUF5683"/>
</dbReference>
<name>A0A3B1C8I3_9ZZZZ</name>
<evidence type="ECO:0000313" key="2">
    <source>
        <dbReference type="EMBL" id="VAX14965.1"/>
    </source>
</evidence>